<name>A0A1G2QK26_9BACT</name>
<gene>
    <name evidence="1" type="ORF">A2556_02015</name>
</gene>
<dbReference type="AlphaFoldDB" id="A0A1G2QK26"/>
<evidence type="ECO:0000313" key="1">
    <source>
        <dbReference type="EMBL" id="OHA60429.1"/>
    </source>
</evidence>
<organism evidence="1 2">
    <name type="scientific">Candidatus Vogelbacteria bacterium RIFOXYD2_FULL_44_9</name>
    <dbReference type="NCBI Taxonomy" id="1802441"/>
    <lineage>
        <taxon>Bacteria</taxon>
        <taxon>Candidatus Vogeliibacteriota</taxon>
    </lineage>
</organism>
<reference evidence="1 2" key="1">
    <citation type="journal article" date="2016" name="Nat. Commun.">
        <title>Thousands of microbial genomes shed light on interconnected biogeochemical processes in an aquifer system.</title>
        <authorList>
            <person name="Anantharaman K."/>
            <person name="Brown C.T."/>
            <person name="Hug L.A."/>
            <person name="Sharon I."/>
            <person name="Castelle C.J."/>
            <person name="Probst A.J."/>
            <person name="Thomas B.C."/>
            <person name="Singh A."/>
            <person name="Wilkins M.J."/>
            <person name="Karaoz U."/>
            <person name="Brodie E.L."/>
            <person name="Williams K.H."/>
            <person name="Hubbard S.S."/>
            <person name="Banfield J.F."/>
        </authorList>
    </citation>
    <scope>NUCLEOTIDE SEQUENCE [LARGE SCALE GENOMIC DNA]</scope>
</reference>
<comment type="caution">
    <text evidence="1">The sequence shown here is derived from an EMBL/GenBank/DDBJ whole genome shotgun (WGS) entry which is preliminary data.</text>
</comment>
<protein>
    <submittedName>
        <fullName evidence="1">Uncharacterized protein</fullName>
    </submittedName>
</protein>
<dbReference type="Proteomes" id="UP000177140">
    <property type="component" value="Unassembled WGS sequence"/>
</dbReference>
<sequence length="124" mass="13876">MSAPNSAKTKRGANGKFLPKPLLFHLRHPNSKKISRVFCEILSPKNSFGKTESAFRPATLPEYLEGRTPKEKHPFLFQKKFHPRQIKKARSVFSFGVAEALRGSGGTIRAYEAVSSHHALRACD</sequence>
<proteinExistence type="predicted"/>
<evidence type="ECO:0000313" key="2">
    <source>
        <dbReference type="Proteomes" id="UP000177140"/>
    </source>
</evidence>
<accession>A0A1G2QK26</accession>
<dbReference type="EMBL" id="MHTM01000050">
    <property type="protein sequence ID" value="OHA60429.1"/>
    <property type="molecule type" value="Genomic_DNA"/>
</dbReference>